<dbReference type="SUPFAM" id="SSF46785">
    <property type="entry name" value="Winged helix' DNA-binding domain"/>
    <property type="match status" value="1"/>
</dbReference>
<comment type="caution">
    <text evidence="2">The sequence shown here is derived from an EMBL/GenBank/DDBJ whole genome shotgun (WGS) entry which is preliminary data.</text>
</comment>
<dbReference type="InterPro" id="IPR036388">
    <property type="entry name" value="WH-like_DNA-bd_sf"/>
</dbReference>
<dbReference type="InterPro" id="IPR038461">
    <property type="entry name" value="Schlafen_AlbA_2_dom_sf"/>
</dbReference>
<dbReference type="InterPro" id="IPR038475">
    <property type="entry name" value="RecG_C_sf"/>
</dbReference>
<feature type="domain" description="Schlafen AlbA-2" evidence="1">
    <location>
        <begin position="13"/>
        <end position="126"/>
    </location>
</feature>
<dbReference type="Gene3D" id="3.30.565.60">
    <property type="match status" value="1"/>
</dbReference>
<evidence type="ECO:0000313" key="2">
    <source>
        <dbReference type="EMBL" id="RGL09546.1"/>
    </source>
</evidence>
<accession>A0A3E4QQS7</accession>
<organism evidence="2 3">
    <name type="scientific">Collinsella tanakaei</name>
    <dbReference type="NCBI Taxonomy" id="626935"/>
    <lineage>
        <taxon>Bacteria</taxon>
        <taxon>Bacillati</taxon>
        <taxon>Actinomycetota</taxon>
        <taxon>Coriobacteriia</taxon>
        <taxon>Coriobacteriales</taxon>
        <taxon>Coriobacteriaceae</taxon>
        <taxon>Collinsella</taxon>
    </lineage>
</organism>
<dbReference type="InterPro" id="IPR036390">
    <property type="entry name" value="WH_DNA-bd_sf"/>
</dbReference>
<reference evidence="2 3" key="1">
    <citation type="submission" date="2018-08" db="EMBL/GenBank/DDBJ databases">
        <title>A genome reference for cultivated species of the human gut microbiota.</title>
        <authorList>
            <person name="Zou Y."/>
            <person name="Xue W."/>
            <person name="Luo G."/>
        </authorList>
    </citation>
    <scope>NUCLEOTIDE SEQUENCE [LARGE SCALE GENOMIC DNA]</scope>
    <source>
        <strain evidence="2 3">TF08-14</strain>
    </source>
</reference>
<evidence type="ECO:0000313" key="3">
    <source>
        <dbReference type="Proteomes" id="UP000260943"/>
    </source>
</evidence>
<name>A0A3E4QQS7_9ACTN</name>
<evidence type="ECO:0000259" key="1">
    <source>
        <dbReference type="Pfam" id="PF04326"/>
    </source>
</evidence>
<gene>
    <name evidence="2" type="ORF">DXC81_08075</name>
</gene>
<dbReference type="EMBL" id="QSRJ01000009">
    <property type="protein sequence ID" value="RGL09546.1"/>
    <property type="molecule type" value="Genomic_DNA"/>
</dbReference>
<dbReference type="Gene3D" id="1.10.10.10">
    <property type="entry name" value="Winged helix-like DNA-binding domain superfamily/Winged helix DNA-binding domain"/>
    <property type="match status" value="1"/>
</dbReference>
<protein>
    <submittedName>
        <fullName evidence="2">AAA family ATPase</fullName>
    </submittedName>
</protein>
<dbReference type="Pfam" id="PF13749">
    <property type="entry name" value="HATPase_c_4"/>
    <property type="match status" value="1"/>
</dbReference>
<dbReference type="PANTHER" id="PTHR30595">
    <property type="entry name" value="GLPR-RELATED TRANSCRIPTIONAL REPRESSOR"/>
    <property type="match status" value="1"/>
</dbReference>
<sequence length="563" mass="61707">MKMTRVKVIPEHESLTVEFKSDLKKLADSEIVDTVVALSNTDGGSLFLGIEDDGTVTGVHERHSDSTQLAAFLANNTVPPVSARVASLTLDANGTSSDAGMSVIEVEVPRSTAIVSSASGKIMRRRLKADGSPESVALYPYEIITRLSTIGQLDYSSFPVPDSTINDFDPVEIQRLRNILMRNKGADQSLLELSDEELFSALRMTTSVNGAPTPTVTGILLAGKPDIIHRAAPTHEATFQVLAGTEVRLNQDFDQPLLYTIEKMGDMFEAWNPEREFEDGLFRTPAPEFDRRALREALVNAFGHRDYSAMGRVRVLIDDEGLTISNPGGFVEGINIRNLLTAEPRGRNECLMGALKRVGLAERTGRGIDRIYEGSLAFGRPLPDYSGSTSTTVQVFISRTAPDPLFMKMISEEAARTGSPLSLLSLLVLNALKSQRRLSAQELIAQLPFSEAKARSAIGNLIEAGLIEAWGQGNSRAYALSKSVYARKGKEIEYSRQADIDKLRHEELILQLAKQHGGSITTRDVEQLLRMKHKQAYRKIAKLVKEGKLVLVGSGRAASYRLP</sequence>
<dbReference type="Pfam" id="PF04326">
    <property type="entry name" value="SLFN_AlbA_2"/>
    <property type="match status" value="1"/>
</dbReference>
<dbReference type="RefSeq" id="WP_117679950.1">
    <property type="nucleotide sequence ID" value="NZ_CALJOO010000117.1"/>
</dbReference>
<dbReference type="Proteomes" id="UP000260943">
    <property type="component" value="Unassembled WGS sequence"/>
</dbReference>
<proteinExistence type="predicted"/>
<dbReference type="InterPro" id="IPR007421">
    <property type="entry name" value="Schlafen_AlbA_2_dom"/>
</dbReference>
<dbReference type="PANTHER" id="PTHR30595:SF6">
    <property type="entry name" value="SCHLAFEN ALBA-2 DOMAIN-CONTAINING PROTEIN"/>
    <property type="match status" value="1"/>
</dbReference>
<dbReference type="Gene3D" id="3.30.950.30">
    <property type="entry name" value="Schlafen, AAA domain"/>
    <property type="match status" value="1"/>
</dbReference>
<dbReference type="AlphaFoldDB" id="A0A3E4QQS7"/>